<organism evidence="3 4">
    <name type="scientific">Paenibacillus piri</name>
    <dbReference type="NCBI Taxonomy" id="2547395"/>
    <lineage>
        <taxon>Bacteria</taxon>
        <taxon>Bacillati</taxon>
        <taxon>Bacillota</taxon>
        <taxon>Bacilli</taxon>
        <taxon>Bacillales</taxon>
        <taxon>Paenibacillaceae</taxon>
        <taxon>Paenibacillus</taxon>
    </lineage>
</organism>
<feature type="transmembrane region" description="Helical" evidence="2">
    <location>
        <begin position="417"/>
        <end position="436"/>
    </location>
</feature>
<proteinExistence type="predicted"/>
<evidence type="ECO:0000256" key="1">
    <source>
        <dbReference type="SAM" id="MobiDB-lite"/>
    </source>
</evidence>
<name>A0A4V2ZTP8_9BACL</name>
<accession>A0A4V2ZTP8</accession>
<dbReference type="AlphaFoldDB" id="A0A4V2ZTP8"/>
<protein>
    <submittedName>
        <fullName evidence="3">Uncharacterized protein</fullName>
    </submittedName>
</protein>
<keyword evidence="4" id="KW-1185">Reference proteome</keyword>
<reference evidence="3 4" key="1">
    <citation type="submission" date="2019-03" db="EMBL/GenBank/DDBJ databases">
        <title>This is whole genome sequence of Paenibacillus sp MS74 strain.</title>
        <authorList>
            <person name="Trinh H.N."/>
        </authorList>
    </citation>
    <scope>NUCLEOTIDE SEQUENCE [LARGE SCALE GENOMIC DNA]</scope>
    <source>
        <strain evidence="3 4">MS74</strain>
    </source>
</reference>
<dbReference type="Proteomes" id="UP000295636">
    <property type="component" value="Unassembled WGS sequence"/>
</dbReference>
<evidence type="ECO:0000313" key="3">
    <source>
        <dbReference type="EMBL" id="TDF97954.1"/>
    </source>
</evidence>
<keyword evidence="2" id="KW-1133">Transmembrane helix</keyword>
<sequence length="562" mass="57731">MLEHSKTNSTAKNTTTGRGPAQQQRSEEMAAMGSASGMRPMALSNENVLYMHRVIGNQAVQRMLSPSHRADKSAIQRAPVAVAAPPLTTDASEAAPAVVSGDVELGSGGPALAGPAAAGPAAPAASAEAKARPESPKDLSNFSNYHVVYKWLKARAETEKKSGLFGYFDDLSAGEKMFAIKAMCNNERSPSIEKVRDTMLTGVFTKTLDWDRFSEISREAKAKNIKNYNADGTRDYASYTAIGTSAAAGGVSGSATISSGLGAGGALGVANSVAPAAGALSGVASISQIYNASQNYDSSLSAVEKAQLAGTEASGGAADLTRFSAGTVNSARTLGGMAASGAATIAAGTAGVIGGAAYLAGGVAGYIESGKNQRNLNNLENKFNSKSETDQHQRDLSLAAHLGGSTQAMNKSKSATTAAKGALMIAGGAVLLAAAASPAGPILLAAAAIIGGIGALVKFYKKSKRKEAFVDKALNLDKEMAKPEHAGLKKEQVRQQLLEAQGFNNVDQCYAQLVTDLASMLYEGGVLGQDEECQSVIEGLGLKVDKAKKKPGKDLIAKKLHT</sequence>
<feature type="compositionally biased region" description="Low complexity" evidence="1">
    <location>
        <begin position="7"/>
        <end position="16"/>
    </location>
</feature>
<dbReference type="EMBL" id="SMRT01000004">
    <property type="protein sequence ID" value="TDF97954.1"/>
    <property type="molecule type" value="Genomic_DNA"/>
</dbReference>
<dbReference type="RefSeq" id="WP_133227576.1">
    <property type="nucleotide sequence ID" value="NZ_SMRT01000004.1"/>
</dbReference>
<dbReference type="OrthoDB" id="2576395at2"/>
<gene>
    <name evidence="3" type="ORF">E1757_10555</name>
</gene>
<evidence type="ECO:0000313" key="4">
    <source>
        <dbReference type="Proteomes" id="UP000295636"/>
    </source>
</evidence>
<feature type="region of interest" description="Disordered" evidence="1">
    <location>
        <begin position="1"/>
        <end position="36"/>
    </location>
</feature>
<keyword evidence="2" id="KW-0812">Transmembrane</keyword>
<keyword evidence="2" id="KW-0472">Membrane</keyword>
<evidence type="ECO:0000256" key="2">
    <source>
        <dbReference type="SAM" id="Phobius"/>
    </source>
</evidence>
<feature type="transmembrane region" description="Helical" evidence="2">
    <location>
        <begin position="442"/>
        <end position="460"/>
    </location>
</feature>
<comment type="caution">
    <text evidence="3">The sequence shown here is derived from an EMBL/GenBank/DDBJ whole genome shotgun (WGS) entry which is preliminary data.</text>
</comment>